<evidence type="ECO:0000256" key="9">
    <source>
        <dbReference type="PROSITE-ProRule" id="PRU00169"/>
    </source>
</evidence>
<evidence type="ECO:0000256" key="3">
    <source>
        <dbReference type="ARBA" id="ARBA00023012"/>
    </source>
</evidence>
<feature type="region of interest" description="Disordered" evidence="10">
    <location>
        <begin position="330"/>
        <end position="351"/>
    </location>
</feature>
<sequence length="384" mass="42471">MVVDDDTSCLKIIATMLTSLNFLVQPFKSTAEALSSLREQDHRIDLFLIEVHAGEASSAGSTTLASFDLVDLIVNQTDIPVITMCANDDDKIICESLRHGARFHFTKPVTKAVAEVMRQKAMQGQTEHGIARSNRADLEGIHITNEEEYCDSINVEDGKGKLGLEFYGVVAPRRTVRCTGNSDVETGEGSEKPQRRRSGRLTWDSDLRQRFSSAVELLGQHAVPRKILELMNVDGITIKQIASHLQKHRKTHQGRLSQPVKLRKRKLEKKSSVFSQKPTLKPLLPKYPPSMLCALPTPVHIHGGMQRPDQQMLIGNDVESSGFDVRRDELQSRGTGEVASKGSSSSAAVHENSEGLDIGNFDLDEDLIAEIAEEIEMYLGIPPP</sequence>
<dbReference type="PANTHER" id="PTHR43874:SF86">
    <property type="entry name" value="TWO-COMPONENT RESPONSE REGULATOR ORR26"/>
    <property type="match status" value="1"/>
</dbReference>
<feature type="domain" description="Response regulatory" evidence="11">
    <location>
        <begin position="1"/>
        <end position="122"/>
    </location>
</feature>
<dbReference type="Gene3D" id="1.10.10.60">
    <property type="entry name" value="Homeodomain-like"/>
    <property type="match status" value="1"/>
</dbReference>
<dbReference type="InterPro" id="IPR009057">
    <property type="entry name" value="Homeodomain-like_sf"/>
</dbReference>
<feature type="compositionally biased region" description="Low complexity" evidence="10">
    <location>
        <begin position="339"/>
        <end position="348"/>
    </location>
</feature>
<evidence type="ECO:0000256" key="10">
    <source>
        <dbReference type="SAM" id="MobiDB-lite"/>
    </source>
</evidence>
<proteinExistence type="predicted"/>
<feature type="region of interest" description="Disordered" evidence="10">
    <location>
        <begin position="179"/>
        <end position="201"/>
    </location>
</feature>
<dbReference type="Gene3D" id="3.40.50.2300">
    <property type="match status" value="1"/>
</dbReference>
<evidence type="ECO:0000259" key="11">
    <source>
        <dbReference type="PROSITE" id="PS50110"/>
    </source>
</evidence>
<dbReference type="Pfam" id="PF00249">
    <property type="entry name" value="Myb_DNA-binding"/>
    <property type="match status" value="1"/>
</dbReference>
<evidence type="ECO:0000313" key="14">
    <source>
        <dbReference type="Proteomes" id="UP000734854"/>
    </source>
</evidence>
<evidence type="ECO:0000256" key="5">
    <source>
        <dbReference type="ARBA" id="ARBA00023125"/>
    </source>
</evidence>
<dbReference type="InterPro" id="IPR045279">
    <property type="entry name" value="ARR-like"/>
</dbReference>
<dbReference type="AlphaFoldDB" id="A0A8J5KZT4"/>
<keyword evidence="5" id="KW-0238">DNA-binding</keyword>
<keyword evidence="8" id="KW-0539">Nucleus</keyword>
<dbReference type="GO" id="GO:0005634">
    <property type="term" value="C:nucleus"/>
    <property type="evidence" value="ECO:0007669"/>
    <property type="project" value="UniProtKB-SubCell"/>
</dbReference>
<keyword evidence="4" id="KW-0805">Transcription regulation</keyword>
<dbReference type="InterPro" id="IPR001789">
    <property type="entry name" value="Sig_transdc_resp-reg_receiver"/>
</dbReference>
<dbReference type="Pfam" id="PF00072">
    <property type="entry name" value="Response_reg"/>
    <property type="match status" value="1"/>
</dbReference>
<evidence type="ECO:0000259" key="12">
    <source>
        <dbReference type="PROSITE" id="PS51294"/>
    </source>
</evidence>
<evidence type="ECO:0000313" key="13">
    <source>
        <dbReference type="EMBL" id="KAG6496420.1"/>
    </source>
</evidence>
<reference evidence="13 14" key="1">
    <citation type="submission" date="2020-08" db="EMBL/GenBank/DDBJ databases">
        <title>Plant Genome Project.</title>
        <authorList>
            <person name="Zhang R.-G."/>
        </authorList>
    </citation>
    <scope>NUCLEOTIDE SEQUENCE [LARGE SCALE GENOMIC DNA]</scope>
    <source>
        <tissue evidence="13">Rhizome</tissue>
    </source>
</reference>
<dbReference type="GO" id="GO:0000160">
    <property type="term" value="P:phosphorelay signal transduction system"/>
    <property type="evidence" value="ECO:0007669"/>
    <property type="project" value="UniProtKB-KW"/>
</dbReference>
<protein>
    <recommendedName>
        <fullName evidence="15">Response regulatory domain-containing protein</fullName>
    </recommendedName>
</protein>
<dbReference type="Proteomes" id="UP000734854">
    <property type="component" value="Unassembled WGS sequence"/>
</dbReference>
<gene>
    <name evidence="13" type="ORF">ZIOFF_044287</name>
</gene>
<dbReference type="PANTHER" id="PTHR43874">
    <property type="entry name" value="TWO-COMPONENT RESPONSE REGULATOR"/>
    <property type="match status" value="1"/>
</dbReference>
<dbReference type="PROSITE" id="PS50110">
    <property type="entry name" value="RESPONSE_REGULATORY"/>
    <property type="match status" value="1"/>
</dbReference>
<dbReference type="InterPro" id="IPR017930">
    <property type="entry name" value="Myb_dom"/>
</dbReference>
<dbReference type="SUPFAM" id="SSF46689">
    <property type="entry name" value="Homeodomain-like"/>
    <property type="match status" value="1"/>
</dbReference>
<dbReference type="EMBL" id="JACMSC010000012">
    <property type="protein sequence ID" value="KAG6496420.1"/>
    <property type="molecule type" value="Genomic_DNA"/>
</dbReference>
<dbReference type="SUPFAM" id="SSF52172">
    <property type="entry name" value="CheY-like"/>
    <property type="match status" value="1"/>
</dbReference>
<keyword evidence="3" id="KW-0902">Two-component regulatory system</keyword>
<name>A0A8J5KZT4_ZINOF</name>
<dbReference type="InterPro" id="IPR006447">
    <property type="entry name" value="Myb_dom_plants"/>
</dbReference>
<keyword evidence="7" id="KW-0804">Transcription</keyword>
<keyword evidence="2" id="KW-0597">Phosphoprotein</keyword>
<evidence type="ECO:0000256" key="7">
    <source>
        <dbReference type="ARBA" id="ARBA00023163"/>
    </source>
</evidence>
<organism evidence="13 14">
    <name type="scientific">Zingiber officinale</name>
    <name type="common">Ginger</name>
    <name type="synonym">Amomum zingiber</name>
    <dbReference type="NCBI Taxonomy" id="94328"/>
    <lineage>
        <taxon>Eukaryota</taxon>
        <taxon>Viridiplantae</taxon>
        <taxon>Streptophyta</taxon>
        <taxon>Embryophyta</taxon>
        <taxon>Tracheophyta</taxon>
        <taxon>Spermatophyta</taxon>
        <taxon>Magnoliopsida</taxon>
        <taxon>Liliopsida</taxon>
        <taxon>Zingiberales</taxon>
        <taxon>Zingiberaceae</taxon>
        <taxon>Zingiber</taxon>
    </lineage>
</organism>
<keyword evidence="14" id="KW-1185">Reference proteome</keyword>
<dbReference type="PROSITE" id="PS51294">
    <property type="entry name" value="HTH_MYB"/>
    <property type="match status" value="1"/>
</dbReference>
<feature type="domain" description="HTH myb-type" evidence="12">
    <location>
        <begin position="200"/>
        <end position="253"/>
    </location>
</feature>
<dbReference type="NCBIfam" id="TIGR01557">
    <property type="entry name" value="myb_SHAQKYF"/>
    <property type="match status" value="1"/>
</dbReference>
<evidence type="ECO:0000256" key="8">
    <source>
        <dbReference type="ARBA" id="ARBA00023242"/>
    </source>
</evidence>
<dbReference type="InterPro" id="IPR001005">
    <property type="entry name" value="SANT/Myb"/>
</dbReference>
<evidence type="ECO:0000256" key="4">
    <source>
        <dbReference type="ARBA" id="ARBA00023015"/>
    </source>
</evidence>
<evidence type="ECO:0000256" key="2">
    <source>
        <dbReference type="ARBA" id="ARBA00022553"/>
    </source>
</evidence>
<comment type="caution">
    <text evidence="9">Lacks conserved residue(s) required for the propagation of feature annotation.</text>
</comment>
<dbReference type="GO" id="GO:0009736">
    <property type="term" value="P:cytokinin-activated signaling pathway"/>
    <property type="evidence" value="ECO:0007669"/>
    <property type="project" value="InterPro"/>
</dbReference>
<dbReference type="InterPro" id="IPR011006">
    <property type="entry name" value="CheY-like_superfamily"/>
</dbReference>
<evidence type="ECO:0000256" key="6">
    <source>
        <dbReference type="ARBA" id="ARBA00023159"/>
    </source>
</evidence>
<keyword evidence="6" id="KW-0010">Activator</keyword>
<accession>A0A8J5KZT4</accession>
<dbReference type="GO" id="GO:0003677">
    <property type="term" value="F:DNA binding"/>
    <property type="evidence" value="ECO:0007669"/>
    <property type="project" value="UniProtKB-KW"/>
</dbReference>
<comment type="caution">
    <text evidence="13">The sequence shown here is derived from an EMBL/GenBank/DDBJ whole genome shotgun (WGS) entry which is preliminary data.</text>
</comment>
<evidence type="ECO:0000256" key="1">
    <source>
        <dbReference type="ARBA" id="ARBA00004123"/>
    </source>
</evidence>
<evidence type="ECO:0008006" key="15">
    <source>
        <dbReference type="Google" id="ProtNLM"/>
    </source>
</evidence>
<comment type="subcellular location">
    <subcellularLocation>
        <location evidence="1">Nucleus</location>
    </subcellularLocation>
</comment>
<dbReference type="FunFam" id="1.10.10.60:FF:000007">
    <property type="entry name" value="Two-component response regulator"/>
    <property type="match status" value="1"/>
</dbReference>